<dbReference type="SMART" id="SM00729">
    <property type="entry name" value="Elp3"/>
    <property type="match status" value="1"/>
</dbReference>
<dbReference type="PROSITE" id="PS51918">
    <property type="entry name" value="RADICAL_SAM"/>
    <property type="match status" value="1"/>
</dbReference>
<reference evidence="2 3" key="1">
    <citation type="submission" date="2016-11" db="EMBL/GenBank/DDBJ databases">
        <authorList>
            <person name="Varghese N."/>
            <person name="Submissions S."/>
        </authorList>
    </citation>
    <scope>NUCLEOTIDE SEQUENCE [LARGE SCALE GENOMIC DNA]</scope>
    <source>
        <strain evidence="2 3">DSM 20664</strain>
    </source>
</reference>
<proteinExistence type="predicted"/>
<dbReference type="SUPFAM" id="SSF102114">
    <property type="entry name" value="Radical SAM enzymes"/>
    <property type="match status" value="1"/>
</dbReference>
<evidence type="ECO:0000259" key="1">
    <source>
        <dbReference type="PROSITE" id="PS51918"/>
    </source>
</evidence>
<dbReference type="Proteomes" id="UP000185093">
    <property type="component" value="Unassembled WGS sequence"/>
</dbReference>
<dbReference type="InterPro" id="IPR045784">
    <property type="entry name" value="Radical_SAM_N2"/>
</dbReference>
<dbReference type="Gene3D" id="3.80.30.20">
    <property type="entry name" value="tm_1862 like domain"/>
    <property type="match status" value="1"/>
</dbReference>
<dbReference type="InterPro" id="IPR058240">
    <property type="entry name" value="rSAM_sf"/>
</dbReference>
<dbReference type="SFLD" id="SFLDS00029">
    <property type="entry name" value="Radical_SAM"/>
    <property type="match status" value="1"/>
</dbReference>
<dbReference type="EMBL" id="FSQZ01000001">
    <property type="protein sequence ID" value="SIN62775.1"/>
    <property type="molecule type" value="Genomic_DNA"/>
</dbReference>
<feature type="domain" description="Radical SAM core" evidence="1">
    <location>
        <begin position="214"/>
        <end position="434"/>
    </location>
</feature>
<dbReference type="RefSeq" id="WP_074199034.1">
    <property type="nucleotide sequence ID" value="NZ_JAAYWW010000113.1"/>
</dbReference>
<dbReference type="PANTHER" id="PTHR42731:SF5">
    <property type="entry name" value="RADICAL SAM DOMAIN PROTEIN"/>
    <property type="match status" value="1"/>
</dbReference>
<evidence type="ECO:0000313" key="3">
    <source>
        <dbReference type="Proteomes" id="UP000185093"/>
    </source>
</evidence>
<dbReference type="InterPro" id="IPR006638">
    <property type="entry name" value="Elp3/MiaA/NifB-like_rSAM"/>
</dbReference>
<dbReference type="SFLD" id="SFLDG01082">
    <property type="entry name" value="B12-binding_domain_containing"/>
    <property type="match status" value="1"/>
</dbReference>
<dbReference type="InterPro" id="IPR007197">
    <property type="entry name" value="rSAM"/>
</dbReference>
<dbReference type="PANTHER" id="PTHR42731">
    <property type="entry name" value="SLL1084 PROTEIN"/>
    <property type="match status" value="1"/>
</dbReference>
<sequence length="494" mass="55281">MSRSNLNEITLVDLPKGGAPLWALIYPNVYKVGMTNLGYHYVYAALKTRGVGAERLFFDSNCRSLEEDRHLGEFPIITASVSYEPDYVNLINILADSKISLNWRDRARFNGPVIGIGGAVSYINPLLFSSLADFVCLGDGEVVIDHLVDSLRDYMIHQDRARLWDELSTSPYIYVPPLHDELILSDKDGINRKRGRIQDLSKSLGHSLWLTPEAAFGRTLLLELQRGCFRNCPYCVVPNNFGKARTRSIDDLISFLDNFKGLGDFNVGLVTPEAGDHPHLGQLLDAIMEAGKRVSFASLRIDALNEKVLEALAMGGKRSITIAPEAGSDALRMTIKKHFTNELILKKLAMAKEYGINSVKMYFMIGLPGESDEDIRAIAEMSQSIWDLLKIKLTLSIGIFVPKPGTPFSGEPFIGISEGRRRLNILHRSLRGFGKVITLRPVDFKGSLKEYVLSWYGLKEAESILNLAKNDDRGFLNLPVSRELTQEQLSRLYL</sequence>
<name>A0ABY1JAX2_9BACT</name>
<comment type="caution">
    <text evidence="2">The sequence shown here is derived from an EMBL/GenBank/DDBJ whole genome shotgun (WGS) entry which is preliminary data.</text>
</comment>
<organism evidence="2 3">
    <name type="scientific">Acetomicrobium flavidum</name>
    <dbReference type="NCBI Taxonomy" id="49896"/>
    <lineage>
        <taxon>Bacteria</taxon>
        <taxon>Thermotogati</taxon>
        <taxon>Synergistota</taxon>
        <taxon>Synergistia</taxon>
        <taxon>Synergistales</taxon>
        <taxon>Acetomicrobiaceae</taxon>
        <taxon>Acetomicrobium</taxon>
    </lineage>
</organism>
<accession>A0ABY1JAX2</accession>
<keyword evidence="3" id="KW-1185">Reference proteome</keyword>
<evidence type="ECO:0000313" key="2">
    <source>
        <dbReference type="EMBL" id="SIN62775.1"/>
    </source>
</evidence>
<dbReference type="Pfam" id="PF19864">
    <property type="entry name" value="Radical_SAM_N2"/>
    <property type="match status" value="1"/>
</dbReference>
<dbReference type="Pfam" id="PF04055">
    <property type="entry name" value="Radical_SAM"/>
    <property type="match status" value="1"/>
</dbReference>
<dbReference type="InterPro" id="IPR023404">
    <property type="entry name" value="rSAM_horseshoe"/>
</dbReference>
<protein>
    <submittedName>
        <fullName evidence="2">Radical SAM superfamily enzyme YgiQ, UPF0313 family</fullName>
    </submittedName>
</protein>
<gene>
    <name evidence="2" type="ORF">SAMN05444368_0244</name>
</gene>
<dbReference type="CDD" id="cd01335">
    <property type="entry name" value="Radical_SAM"/>
    <property type="match status" value="1"/>
</dbReference>